<organism evidence="1 2">
    <name type="scientific">Cerrena zonata</name>
    <dbReference type="NCBI Taxonomy" id="2478898"/>
    <lineage>
        <taxon>Eukaryota</taxon>
        <taxon>Fungi</taxon>
        <taxon>Dikarya</taxon>
        <taxon>Basidiomycota</taxon>
        <taxon>Agaricomycotina</taxon>
        <taxon>Agaricomycetes</taxon>
        <taxon>Polyporales</taxon>
        <taxon>Cerrenaceae</taxon>
        <taxon>Cerrena</taxon>
    </lineage>
</organism>
<sequence length="257" mass="28826">MAIPSIPSVLDQADQTSPGYAPSLNSLSRVGTFRSGTIRGIGSDSGRAFLALGVLVLRGMEDLDNNITLRRLSNEIRELSESFTPISSTSLQTLLDVAQSSLCSEFKLSRIRVWTLLVAVMQTRVIAEEVWSLICTRWYREDQRHLLQLLGIFRLSLEDDEDDTSAIRQALMKNLRAVCTSRDSRILICNACQVFSAVVQREDPAMLLEVFKPEFVGLVTSLDYLANPERYGRLRTIPPSYRRAGKQLLTGFILINQ</sequence>
<name>A0AAW0G6Q3_9APHY</name>
<evidence type="ECO:0000313" key="2">
    <source>
        <dbReference type="Proteomes" id="UP001385951"/>
    </source>
</evidence>
<proteinExistence type="predicted"/>
<keyword evidence="2" id="KW-1185">Reference proteome</keyword>
<protein>
    <submittedName>
        <fullName evidence="1">Uncharacterized protein</fullName>
    </submittedName>
</protein>
<dbReference type="AlphaFoldDB" id="A0AAW0G6Q3"/>
<comment type="caution">
    <text evidence="1">The sequence shown here is derived from an EMBL/GenBank/DDBJ whole genome shotgun (WGS) entry which is preliminary data.</text>
</comment>
<dbReference type="EMBL" id="JASBNA010000021">
    <property type="protein sequence ID" value="KAK7685351.1"/>
    <property type="molecule type" value="Genomic_DNA"/>
</dbReference>
<accession>A0AAW0G6Q3</accession>
<gene>
    <name evidence="1" type="ORF">QCA50_011715</name>
</gene>
<dbReference type="Proteomes" id="UP001385951">
    <property type="component" value="Unassembled WGS sequence"/>
</dbReference>
<reference evidence="1 2" key="1">
    <citation type="submission" date="2022-09" db="EMBL/GenBank/DDBJ databases">
        <authorList>
            <person name="Palmer J.M."/>
        </authorList>
    </citation>
    <scope>NUCLEOTIDE SEQUENCE [LARGE SCALE GENOMIC DNA]</scope>
    <source>
        <strain evidence="1 2">DSM 7382</strain>
    </source>
</reference>
<evidence type="ECO:0000313" key="1">
    <source>
        <dbReference type="EMBL" id="KAK7685351.1"/>
    </source>
</evidence>